<organism evidence="2 3">
    <name type="scientific">Coptis chinensis</name>
    <dbReference type="NCBI Taxonomy" id="261450"/>
    <lineage>
        <taxon>Eukaryota</taxon>
        <taxon>Viridiplantae</taxon>
        <taxon>Streptophyta</taxon>
        <taxon>Embryophyta</taxon>
        <taxon>Tracheophyta</taxon>
        <taxon>Spermatophyta</taxon>
        <taxon>Magnoliopsida</taxon>
        <taxon>Ranunculales</taxon>
        <taxon>Ranunculaceae</taxon>
        <taxon>Coptidoideae</taxon>
        <taxon>Coptis</taxon>
    </lineage>
</organism>
<dbReference type="PANTHER" id="PTHR45786:SF74">
    <property type="entry name" value="ATP-DEPENDENT DNA HELICASE"/>
    <property type="match status" value="1"/>
</dbReference>
<dbReference type="AlphaFoldDB" id="A0A835HAF6"/>
<dbReference type="Proteomes" id="UP000631114">
    <property type="component" value="Unassembled WGS sequence"/>
</dbReference>
<feature type="compositionally biased region" description="Acidic residues" evidence="1">
    <location>
        <begin position="43"/>
        <end position="52"/>
    </location>
</feature>
<evidence type="ECO:0000313" key="3">
    <source>
        <dbReference type="Proteomes" id="UP000631114"/>
    </source>
</evidence>
<dbReference type="PANTHER" id="PTHR45786">
    <property type="entry name" value="DNA BINDING PROTEIN-LIKE"/>
    <property type="match status" value="1"/>
</dbReference>
<accession>A0A835HAF6</accession>
<dbReference type="EMBL" id="JADFTS010000007">
    <property type="protein sequence ID" value="KAF9596281.1"/>
    <property type="molecule type" value="Genomic_DNA"/>
</dbReference>
<feature type="region of interest" description="Disordered" evidence="1">
    <location>
        <begin position="35"/>
        <end position="54"/>
    </location>
</feature>
<evidence type="ECO:0000256" key="1">
    <source>
        <dbReference type="SAM" id="MobiDB-lite"/>
    </source>
</evidence>
<proteinExistence type="predicted"/>
<reference evidence="2 3" key="1">
    <citation type="submission" date="2020-10" db="EMBL/GenBank/DDBJ databases">
        <title>The Coptis chinensis genome and diversification of protoberbering-type alkaloids.</title>
        <authorList>
            <person name="Wang B."/>
            <person name="Shu S."/>
            <person name="Song C."/>
            <person name="Liu Y."/>
        </authorList>
    </citation>
    <scope>NUCLEOTIDE SEQUENCE [LARGE SCALE GENOMIC DNA]</scope>
    <source>
        <strain evidence="2">HL-2020</strain>
        <tissue evidence="2">Leaf</tissue>
    </source>
</reference>
<keyword evidence="3" id="KW-1185">Reference proteome</keyword>
<protein>
    <submittedName>
        <fullName evidence="2">Uncharacterized protein</fullName>
    </submittedName>
</protein>
<comment type="caution">
    <text evidence="2">The sequence shown here is derived from an EMBL/GenBank/DDBJ whole genome shotgun (WGS) entry which is preliminary data.</text>
</comment>
<gene>
    <name evidence="2" type="ORF">IFM89_008641</name>
</gene>
<evidence type="ECO:0000313" key="2">
    <source>
        <dbReference type="EMBL" id="KAF9596281.1"/>
    </source>
</evidence>
<name>A0A835HAF6_9MAGN</name>
<sequence length="233" mass="26771">MKTISKQKRADLKKKRKKSVVVEFNESVSLNEDYYSQMTSSESDGDEEDISNETEHKRNCQEAWNFGEAKSMCSFCGAILCIRLISTIGTDGRLYNLPTSNEVAALIVGNRDESQGHRDIIVDKKGYDLKRIDETFPSFMSMQYPLLFSDGANGYVPETKYRNGSKLQWLPPRPRKHHLRIDRPAIVKKYINLEDMLHELHIHLGKYNKTGWDRTGWALRAIKSIDIVHFATG</sequence>
<dbReference type="OrthoDB" id="1900198at2759"/>